<dbReference type="KEGG" id="vg:14011638"/>
<dbReference type="GeneID" id="14011638"/>
<accession>J9PUM7</accession>
<name>J9PUM7_9CAUD</name>
<organism evidence="1 2">
    <name type="scientific">Bacillus phage BCD7</name>
    <dbReference type="NCBI Taxonomy" id="1136534"/>
    <lineage>
        <taxon>Viruses</taxon>
        <taxon>Duplodnaviria</taxon>
        <taxon>Heunggongvirae</taxon>
        <taxon>Uroviricota</taxon>
        <taxon>Caudoviricetes</taxon>
        <taxon>Becedseptimavirus</taxon>
        <taxon>Becedseptimavirus BCD7</taxon>
    </lineage>
</organism>
<protein>
    <recommendedName>
        <fullName evidence="3">DUF932 domain-containing protein</fullName>
    </recommendedName>
</protein>
<dbReference type="RefSeq" id="YP_007005970.1">
    <property type="nucleotide sequence ID" value="NC_019515.1"/>
</dbReference>
<reference evidence="1 2" key="1">
    <citation type="submission" date="2011-09" db="EMBL/GenBank/DDBJ databases">
        <title>Complete Genome Sequence of Bacillus cereus Bacteriophage BCD7.</title>
        <authorList>
            <person name="Lee J.-H."/>
            <person name="Shin H."/>
            <person name="Son B."/>
            <person name="Ryu S."/>
        </authorList>
    </citation>
    <scope>NUCLEOTIDE SEQUENCE [LARGE SCALE GENOMIC DNA]</scope>
</reference>
<evidence type="ECO:0008006" key="3">
    <source>
        <dbReference type="Google" id="ProtNLM"/>
    </source>
</evidence>
<dbReference type="EMBL" id="JN712910">
    <property type="protein sequence ID" value="AEZ50566.1"/>
    <property type="molecule type" value="Genomic_DNA"/>
</dbReference>
<evidence type="ECO:0000313" key="1">
    <source>
        <dbReference type="EMBL" id="AEZ50566.1"/>
    </source>
</evidence>
<dbReference type="Proteomes" id="UP000006298">
    <property type="component" value="Segment"/>
</dbReference>
<proteinExistence type="predicted"/>
<dbReference type="InterPro" id="IPR026325">
    <property type="entry name" value="DUF932"/>
</dbReference>
<sequence>MNLRGERKWTDVIEVVQNDDIGKQDFTMNPKALTMTSTGAIAEDKFMPSTLINNLNPNDYALGQLATRLGVPVKYAKKLMEQSPQLLAENINYWLREQPEDKDWMLRTKGRELRGLLSDKYVQLDNSFVFNMLDNVLDRGSAVRISNFDLSPTHFNVRLLFPQLNVNIGSLQNRDDVFVGVHITNSEVGASSLRIDSCIYRLVCENGMVSRINGESLMMQRHIHLTQNEMEGRVATAIGKAMQIGDEVVDKFARSKDVRIDNPMKMIEELAKKEKYSKKFEDTLKSSLNSEYGDSLFHVVNAMTHASQSLPFDQRLEVEVQAGKVLERGLKK</sequence>
<keyword evidence="2" id="KW-1185">Reference proteome</keyword>
<evidence type="ECO:0000313" key="2">
    <source>
        <dbReference type="Proteomes" id="UP000006298"/>
    </source>
</evidence>
<gene>
    <name evidence="1" type="ORF">BCD7_0119</name>
</gene>
<dbReference type="Pfam" id="PF06067">
    <property type="entry name" value="DUF932"/>
    <property type="match status" value="1"/>
</dbReference>